<dbReference type="Pfam" id="PF05523">
    <property type="entry name" value="FdtA"/>
    <property type="match status" value="1"/>
</dbReference>
<protein>
    <submittedName>
        <fullName evidence="2">Fatty-acid oxidation protein subunit alpha</fullName>
    </submittedName>
</protein>
<gene>
    <name evidence="2" type="ORF">A3A77_00320</name>
</gene>
<dbReference type="AlphaFoldDB" id="A0A1G1VBN4"/>
<comment type="caution">
    <text evidence="2">The sequence shown here is derived from an EMBL/GenBank/DDBJ whole genome shotgun (WGS) entry which is preliminary data.</text>
</comment>
<dbReference type="CDD" id="cd20292">
    <property type="entry name" value="cupin_QdtA-like"/>
    <property type="match status" value="1"/>
</dbReference>
<dbReference type="InterPro" id="IPR008894">
    <property type="entry name" value="QdtA_cupin_dom"/>
</dbReference>
<dbReference type="EMBL" id="MHCC01000025">
    <property type="protein sequence ID" value="OGY12756.1"/>
    <property type="molecule type" value="Genomic_DNA"/>
</dbReference>
<evidence type="ECO:0000313" key="3">
    <source>
        <dbReference type="Proteomes" id="UP000178659"/>
    </source>
</evidence>
<reference evidence="2 3" key="1">
    <citation type="journal article" date="2016" name="Nat. Commun.">
        <title>Thousands of microbial genomes shed light on interconnected biogeochemical processes in an aquifer system.</title>
        <authorList>
            <person name="Anantharaman K."/>
            <person name="Brown C.T."/>
            <person name="Hug L.A."/>
            <person name="Sharon I."/>
            <person name="Castelle C.J."/>
            <person name="Probst A.J."/>
            <person name="Thomas B.C."/>
            <person name="Singh A."/>
            <person name="Wilkins M.J."/>
            <person name="Karaoz U."/>
            <person name="Brodie E.L."/>
            <person name="Williams K.H."/>
            <person name="Hubbard S.S."/>
            <person name="Banfield J.F."/>
        </authorList>
    </citation>
    <scope>NUCLEOTIDE SEQUENCE [LARGE SCALE GENOMIC DNA]</scope>
</reference>
<dbReference type="Proteomes" id="UP000178659">
    <property type="component" value="Unassembled WGS sequence"/>
</dbReference>
<organism evidence="2 3">
    <name type="scientific">Candidatus Blackburnbacteria bacterium RIFCSPLOWO2_01_FULL_40_20</name>
    <dbReference type="NCBI Taxonomy" id="1797519"/>
    <lineage>
        <taxon>Bacteria</taxon>
        <taxon>Candidatus Blackburniibacteriota</taxon>
    </lineage>
</organism>
<proteinExistence type="predicted"/>
<dbReference type="InterPro" id="IPR014710">
    <property type="entry name" value="RmlC-like_jellyroll"/>
</dbReference>
<dbReference type="SUPFAM" id="SSF51182">
    <property type="entry name" value="RmlC-like cupins"/>
    <property type="match status" value="1"/>
</dbReference>
<dbReference type="InterPro" id="IPR011051">
    <property type="entry name" value="RmlC_Cupin_sf"/>
</dbReference>
<name>A0A1G1VBN4_9BACT</name>
<sequence>MPELVVMNSGVVDLTVIGDQPDGVLNICQVGKQVSFPILRFFVTNEIHRPEALRGKHAHKELEQVIFCVSGSFELMFDDGENQQVIIMDTVRRGIRLGPKLWHEMTNFSDGCIMLVVASDEYKESDYIRNYDEFLEYIKTRSV</sequence>
<feature type="domain" description="Sugar 3,4-ketoisomerase QdtA cupin" evidence="1">
    <location>
        <begin position="8"/>
        <end position="138"/>
    </location>
</feature>
<accession>A0A1G1VBN4</accession>
<evidence type="ECO:0000259" key="1">
    <source>
        <dbReference type="Pfam" id="PF05523"/>
    </source>
</evidence>
<dbReference type="Gene3D" id="2.60.120.10">
    <property type="entry name" value="Jelly Rolls"/>
    <property type="match status" value="1"/>
</dbReference>
<evidence type="ECO:0000313" key="2">
    <source>
        <dbReference type="EMBL" id="OGY12756.1"/>
    </source>
</evidence>